<dbReference type="Proteomes" id="UP000805704">
    <property type="component" value="Chromosome 16"/>
</dbReference>
<organism evidence="1 2">
    <name type="scientific">Nibea albiflora</name>
    <name type="common">Yellow drum</name>
    <name type="synonym">Corvina albiflora</name>
    <dbReference type="NCBI Taxonomy" id="240163"/>
    <lineage>
        <taxon>Eukaryota</taxon>
        <taxon>Metazoa</taxon>
        <taxon>Chordata</taxon>
        <taxon>Craniata</taxon>
        <taxon>Vertebrata</taxon>
        <taxon>Euteleostomi</taxon>
        <taxon>Actinopterygii</taxon>
        <taxon>Neopterygii</taxon>
        <taxon>Teleostei</taxon>
        <taxon>Neoteleostei</taxon>
        <taxon>Acanthomorphata</taxon>
        <taxon>Eupercaria</taxon>
        <taxon>Sciaenidae</taxon>
        <taxon>Nibea</taxon>
    </lineage>
</organism>
<name>A0ACB7F6F8_NIBAL</name>
<keyword evidence="2" id="KW-1185">Reference proteome</keyword>
<protein>
    <submittedName>
        <fullName evidence="1">SH3 domain-binding protein 5-like</fullName>
    </submittedName>
</protein>
<evidence type="ECO:0000313" key="2">
    <source>
        <dbReference type="Proteomes" id="UP000805704"/>
    </source>
</evidence>
<evidence type="ECO:0000313" key="1">
    <source>
        <dbReference type="EMBL" id="KAG8009850.1"/>
    </source>
</evidence>
<reference evidence="1" key="1">
    <citation type="submission" date="2020-04" db="EMBL/GenBank/DDBJ databases">
        <title>A chromosome-scale assembly and high-density genetic map of the yellow drum (Nibea albiflora) genome.</title>
        <authorList>
            <person name="Xu D."/>
            <person name="Zhang W."/>
            <person name="Chen R."/>
            <person name="Tan P."/>
            <person name="Wang L."/>
            <person name="Song H."/>
            <person name="Tian L."/>
            <person name="Zhu Q."/>
            <person name="Wang B."/>
        </authorList>
    </citation>
    <scope>NUCLEOTIDE SEQUENCE</scope>
    <source>
        <strain evidence="1">ZJHYS-2018</strain>
    </source>
</reference>
<comment type="caution">
    <text evidence="1">The sequence shown here is derived from an EMBL/GenBank/DDBJ whole genome shotgun (WGS) entry which is preliminary data.</text>
</comment>
<accession>A0ACB7F6F8</accession>
<sequence>MLRKRGSLILCGTFLFITWNAILVLLLWGRPPPGQPGEPGRDKGEVAEGPTHDVVGDVLRMADTFEAELERQKNILLQIRNHQSLWDPSNRDKPKVDGPRQPVIPILVIACNRVTVRRCLDKLLQHRPSAELHPIIVSQDCGHAETAEVIRSYGNQVTHLKQPDLSDIAVRPQHKKFQGYYKISRHYRWALNQVFKTLSHTSVVIVEDDLEVAPDFFEYFRALLPLLKSDTNLWCVSAWNDNGRDGYVDPGDLRESPAGSGESDAGDWREVIPGGHNEDEEEVKGVETNGNPLETALRDTCEEGESDKQKCEELEHLNEASAEINRLELQLDDARSGYRKILTESARKLNAQSSQLGGCIEKARPYYEARRLAKEAQQETQKAALSYERAVSMHTAAREMVYVAEQGLMADGKNTLDPTWQEMLNHATSKVNEAEEERLRSEREHMRVTHACQEAEARVQMLQKSLKRVIVKSKPYFELKAQFNHILEESKTKVLQLEQAVAKVKTRYSIALRNLEQISEQIHAQRGRDQAEGGCPNVCAGRSPPVGAESDVRVKKEGGACSGGAMGTDRTDAAIDLVEKYKEKENEKERERAGSDSLSVFSLQTIASDLEKYDSSRAPRGPQ</sequence>
<dbReference type="EMBL" id="CM024804">
    <property type="protein sequence ID" value="KAG8009850.1"/>
    <property type="molecule type" value="Genomic_DNA"/>
</dbReference>
<gene>
    <name evidence="1" type="primary">SH3BP5L</name>
    <name evidence="1" type="ORF">GBF38_013906</name>
</gene>
<proteinExistence type="predicted"/>